<dbReference type="GO" id="GO:0016020">
    <property type="term" value="C:membrane"/>
    <property type="evidence" value="ECO:0007669"/>
    <property type="project" value="InterPro"/>
</dbReference>
<organism evidence="6 7">
    <name type="scientific">Desulfarculus baarsii (strain ATCC 33931 / DSM 2075 / LMG 7858 / VKM B-1802 / 2st14)</name>
    <dbReference type="NCBI Taxonomy" id="644282"/>
    <lineage>
        <taxon>Bacteria</taxon>
        <taxon>Pseudomonadati</taxon>
        <taxon>Thermodesulfobacteriota</taxon>
        <taxon>Desulfarculia</taxon>
        <taxon>Desulfarculales</taxon>
        <taxon>Desulfarculaceae</taxon>
        <taxon>Desulfarculus</taxon>
    </lineage>
</organism>
<keyword evidence="3" id="KW-0547">Nucleotide-binding</keyword>
<dbReference type="InterPro" id="IPR017871">
    <property type="entry name" value="ABC_transporter-like_CS"/>
</dbReference>
<dbReference type="Gene3D" id="3.40.50.300">
    <property type="entry name" value="P-loop containing nucleotide triphosphate hydrolases"/>
    <property type="match status" value="1"/>
</dbReference>
<keyword evidence="2" id="KW-0813">Transport</keyword>
<dbReference type="AlphaFoldDB" id="E1QDP6"/>
<name>E1QDP6_DESB2</name>
<reference evidence="6 7" key="1">
    <citation type="journal article" date="2010" name="Stand. Genomic Sci.">
        <title>Complete genome sequence of Desulfarculus baarsii type strain (2st14).</title>
        <authorList>
            <person name="Sun H."/>
            <person name="Spring S."/>
            <person name="Lapidus A."/>
            <person name="Davenport K."/>
            <person name="Del Rio T.G."/>
            <person name="Tice H."/>
            <person name="Nolan M."/>
            <person name="Copeland A."/>
            <person name="Cheng J.F."/>
            <person name="Lucas S."/>
            <person name="Tapia R."/>
            <person name="Goodwin L."/>
            <person name="Pitluck S."/>
            <person name="Ivanova N."/>
            <person name="Pagani I."/>
            <person name="Mavromatis K."/>
            <person name="Ovchinnikova G."/>
            <person name="Pati A."/>
            <person name="Chen A."/>
            <person name="Palaniappan K."/>
            <person name="Hauser L."/>
            <person name="Chang Y.J."/>
            <person name="Jeffries C.D."/>
            <person name="Detter J.C."/>
            <person name="Han C."/>
            <person name="Rohde M."/>
            <person name="Brambilla E."/>
            <person name="Goker M."/>
            <person name="Woyke T."/>
            <person name="Bristow J."/>
            <person name="Eisen J.A."/>
            <person name="Markowitz V."/>
            <person name="Hugenholtz P."/>
            <person name="Kyrpides N.C."/>
            <person name="Klenk H.P."/>
            <person name="Land M."/>
        </authorList>
    </citation>
    <scope>NUCLEOTIDE SEQUENCE [LARGE SCALE GENOMIC DNA]</scope>
    <source>
        <strain evidence="7">ATCC 33931 / DSM 2075 / LMG 7858 / VKM B-1802 / 2st14</strain>
    </source>
</reference>
<dbReference type="HOGENOM" id="CLU_000604_1_2_7"/>
<dbReference type="SMART" id="SM00382">
    <property type="entry name" value="AAA"/>
    <property type="match status" value="1"/>
</dbReference>
<dbReference type="eggNOG" id="COG1134">
    <property type="taxonomic scope" value="Bacteria"/>
</dbReference>
<dbReference type="OrthoDB" id="9809450at2"/>
<gene>
    <name evidence="6" type="ordered locus">Deba_0306</name>
</gene>
<evidence type="ECO:0000256" key="3">
    <source>
        <dbReference type="ARBA" id="ARBA00022741"/>
    </source>
</evidence>
<evidence type="ECO:0000313" key="6">
    <source>
        <dbReference type="EMBL" id="ADK83682.1"/>
    </source>
</evidence>
<dbReference type="PANTHER" id="PTHR46743">
    <property type="entry name" value="TEICHOIC ACIDS EXPORT ATP-BINDING PROTEIN TAGH"/>
    <property type="match status" value="1"/>
</dbReference>
<proteinExistence type="inferred from homology"/>
<dbReference type="InterPro" id="IPR003593">
    <property type="entry name" value="AAA+_ATPase"/>
</dbReference>
<sequence>MAHIRLSNVSVEFPVYKLGDRRASGGGQRKKFASGGQIFRGKASRVMVRALEDVNLEIAENERVGLLGLNGAGKTTLLRTVAGLRPAARGVVDTQGGVQALFNIHAGLDGGRTGYENIFYMGMLRGLSKKQTEDIIPDIEEFTELGEYLNMPVSTYSQGMQVRLGFALVTAINPEILLLDEAIGTGDAVFIQKVRARFQKLMNTASIVLIASHSLDVLRSTCNRLLWLDRGRVKIDDTTDNVLKAYMEALLNPDA</sequence>
<dbReference type="Proteomes" id="UP000009047">
    <property type="component" value="Chromosome"/>
</dbReference>
<dbReference type="RefSeq" id="WP_013257138.1">
    <property type="nucleotide sequence ID" value="NC_014365.1"/>
</dbReference>
<dbReference type="SUPFAM" id="SSF52540">
    <property type="entry name" value="P-loop containing nucleoside triphosphate hydrolases"/>
    <property type="match status" value="1"/>
</dbReference>
<dbReference type="Pfam" id="PF00005">
    <property type="entry name" value="ABC_tran"/>
    <property type="match status" value="1"/>
</dbReference>
<dbReference type="KEGG" id="dbr:Deba_0306"/>
<dbReference type="EMBL" id="CP002085">
    <property type="protein sequence ID" value="ADK83682.1"/>
    <property type="molecule type" value="Genomic_DNA"/>
</dbReference>
<dbReference type="STRING" id="644282.Deba_0306"/>
<evidence type="ECO:0000259" key="5">
    <source>
        <dbReference type="PROSITE" id="PS50893"/>
    </source>
</evidence>
<dbReference type="InterPro" id="IPR015860">
    <property type="entry name" value="ABC_transpr_TagH-like"/>
</dbReference>
<dbReference type="InterPro" id="IPR027417">
    <property type="entry name" value="P-loop_NTPase"/>
</dbReference>
<dbReference type="InterPro" id="IPR003439">
    <property type="entry name" value="ABC_transporter-like_ATP-bd"/>
</dbReference>
<evidence type="ECO:0000256" key="2">
    <source>
        <dbReference type="ARBA" id="ARBA00022448"/>
    </source>
</evidence>
<protein>
    <submittedName>
        <fullName evidence="6">ABC transporter related protein</fullName>
    </submittedName>
</protein>
<dbReference type="PROSITE" id="PS00211">
    <property type="entry name" value="ABC_TRANSPORTER_1"/>
    <property type="match status" value="1"/>
</dbReference>
<comment type="similarity">
    <text evidence="1">Belongs to the ABC transporter superfamily.</text>
</comment>
<evidence type="ECO:0000256" key="1">
    <source>
        <dbReference type="ARBA" id="ARBA00005417"/>
    </source>
</evidence>
<dbReference type="InterPro" id="IPR050683">
    <property type="entry name" value="Bact_Polysacc_Export_ATP-bd"/>
</dbReference>
<dbReference type="GO" id="GO:0140359">
    <property type="term" value="F:ABC-type transporter activity"/>
    <property type="evidence" value="ECO:0007669"/>
    <property type="project" value="InterPro"/>
</dbReference>
<feature type="domain" description="ABC transporter" evidence="5">
    <location>
        <begin position="33"/>
        <end position="255"/>
    </location>
</feature>
<dbReference type="PANTHER" id="PTHR46743:SF2">
    <property type="entry name" value="TEICHOIC ACIDS EXPORT ATP-BINDING PROTEIN TAGH"/>
    <property type="match status" value="1"/>
</dbReference>
<accession>E1QDP6</accession>
<dbReference type="GO" id="GO:0005524">
    <property type="term" value="F:ATP binding"/>
    <property type="evidence" value="ECO:0007669"/>
    <property type="project" value="UniProtKB-KW"/>
</dbReference>
<keyword evidence="4" id="KW-0067">ATP-binding</keyword>
<evidence type="ECO:0000313" key="7">
    <source>
        <dbReference type="Proteomes" id="UP000009047"/>
    </source>
</evidence>
<dbReference type="GO" id="GO:0016887">
    <property type="term" value="F:ATP hydrolysis activity"/>
    <property type="evidence" value="ECO:0007669"/>
    <property type="project" value="InterPro"/>
</dbReference>
<evidence type="ECO:0000256" key="4">
    <source>
        <dbReference type="ARBA" id="ARBA00022840"/>
    </source>
</evidence>
<dbReference type="CDD" id="cd03220">
    <property type="entry name" value="ABC_KpsT_Wzt"/>
    <property type="match status" value="1"/>
</dbReference>
<keyword evidence="7" id="KW-1185">Reference proteome</keyword>
<dbReference type="PROSITE" id="PS50893">
    <property type="entry name" value="ABC_TRANSPORTER_2"/>
    <property type="match status" value="1"/>
</dbReference>